<dbReference type="AlphaFoldDB" id="A0AAD9LKB1"/>
<name>A0AAD9LKB1_BABDI</name>
<gene>
    <name evidence="1" type="ORF">X943_003781</name>
</gene>
<reference evidence="1" key="1">
    <citation type="journal article" date="2014" name="Nucleic Acids Res.">
        <title>The evolutionary dynamics of variant antigen genes in Babesia reveal a history of genomic innovation underlying host-parasite interaction.</title>
        <authorList>
            <person name="Jackson A.P."/>
            <person name="Otto T.D."/>
            <person name="Darby A."/>
            <person name="Ramaprasad A."/>
            <person name="Xia D."/>
            <person name="Echaide I.E."/>
            <person name="Farber M."/>
            <person name="Gahlot S."/>
            <person name="Gamble J."/>
            <person name="Gupta D."/>
            <person name="Gupta Y."/>
            <person name="Jackson L."/>
            <person name="Malandrin L."/>
            <person name="Malas T.B."/>
            <person name="Moussa E."/>
            <person name="Nair M."/>
            <person name="Reid A.J."/>
            <person name="Sanders M."/>
            <person name="Sharma J."/>
            <person name="Tracey A."/>
            <person name="Quail M.A."/>
            <person name="Weir W."/>
            <person name="Wastling J.M."/>
            <person name="Hall N."/>
            <person name="Willadsen P."/>
            <person name="Lingelbach K."/>
            <person name="Shiels B."/>
            <person name="Tait A."/>
            <person name="Berriman M."/>
            <person name="Allred D.R."/>
            <person name="Pain A."/>
        </authorList>
    </citation>
    <scope>NUCLEOTIDE SEQUENCE</scope>
    <source>
        <strain evidence="1">1802A</strain>
    </source>
</reference>
<proteinExistence type="predicted"/>
<dbReference type="Proteomes" id="UP001195914">
    <property type="component" value="Unassembled WGS sequence"/>
</dbReference>
<accession>A0AAD9LKB1</accession>
<reference evidence="1" key="2">
    <citation type="submission" date="2021-05" db="EMBL/GenBank/DDBJ databases">
        <authorList>
            <person name="Pain A."/>
        </authorList>
    </citation>
    <scope>NUCLEOTIDE SEQUENCE</scope>
    <source>
        <strain evidence="1">1802A</strain>
    </source>
</reference>
<evidence type="ECO:0000313" key="1">
    <source>
        <dbReference type="EMBL" id="KAK1938722.1"/>
    </source>
</evidence>
<dbReference type="EMBL" id="JAHBMH010000024">
    <property type="protein sequence ID" value="KAK1938722.1"/>
    <property type="molecule type" value="Genomic_DNA"/>
</dbReference>
<comment type="caution">
    <text evidence="1">The sequence shown here is derived from an EMBL/GenBank/DDBJ whole genome shotgun (WGS) entry which is preliminary data.</text>
</comment>
<protein>
    <recommendedName>
        <fullName evidence="3">FAST kinase leucine-rich domain-containing protein</fullName>
    </recommendedName>
</protein>
<evidence type="ECO:0008006" key="3">
    <source>
        <dbReference type="Google" id="ProtNLM"/>
    </source>
</evidence>
<sequence length="217" mass="24657">MTARNLGLYAFKRHFTSPSLHKKQPKYDTYFKSTALRVADGFIITPIHYQEPRELIKTVVKGGNYRLENRNFWIRCSSAVLYHADSFSAKELLQIANAYGRVKHHDPTLFNAIAKLFLQHEDEWKLGELPIVLNAFRACAVFHKQLFKTVLSAILKDVNAIGPQGLAFTLHSLTVTTDFSPSKATMDALIMPVFNNISQFSIEVCCCIHAQQIARRT</sequence>
<keyword evidence="2" id="KW-1185">Reference proteome</keyword>
<evidence type="ECO:0000313" key="2">
    <source>
        <dbReference type="Proteomes" id="UP001195914"/>
    </source>
</evidence>
<organism evidence="1 2">
    <name type="scientific">Babesia divergens</name>
    <dbReference type="NCBI Taxonomy" id="32595"/>
    <lineage>
        <taxon>Eukaryota</taxon>
        <taxon>Sar</taxon>
        <taxon>Alveolata</taxon>
        <taxon>Apicomplexa</taxon>
        <taxon>Aconoidasida</taxon>
        <taxon>Piroplasmida</taxon>
        <taxon>Babesiidae</taxon>
        <taxon>Babesia</taxon>
    </lineage>
</organism>